<sequence>MSSMNILIFLSVYLLFTSVHQAGRNILSRKTEVNDFHEYEDELGEKVLNIWNEESHNRTYKVFSKNEYKEAEEVEEGEGQNYSASIKNTIVEKPFALYFLCNNEEAKVCFKECFFCTNEDMWLLSNVGKTAESSKHSNDIFVLKNMSPYQLYGNKSSFFLNKIDRKFANFLFLLREYSSIALIQNKMKKVKRDKTHIIAKEEIGRIISNKFKNTTMKEIRIKGSHIWNKETANDFLYMGKVKGIQNMARKRRILNDDYTLDCGDDGKCINEGGIQYCECTKSGYSVNIKNNFKCEKHCDVNNGGCDINATCKPIAAEEEETSGVVKGVGVLCECKNRDTKYNGYYCRPTIK</sequence>
<dbReference type="AlphaFoldDB" id="A0A1A8WAB8"/>
<keyword evidence="1" id="KW-0732">Signal</keyword>
<reference evidence="3 5" key="3">
    <citation type="submission" date="2016-06" db="EMBL/GenBank/DDBJ databases">
        <authorList>
            <consortium name="Pathogen Informatics"/>
        </authorList>
    </citation>
    <scope>NUCLEOTIDE SEQUENCE [LARGE SCALE GENOMIC DNA]</scope>
</reference>
<dbReference type="Gene3D" id="2.10.25.10">
    <property type="entry name" value="Laminin"/>
    <property type="match status" value="1"/>
</dbReference>
<dbReference type="Proteomes" id="UP000078597">
    <property type="component" value="Unassembled WGS sequence"/>
</dbReference>
<reference evidence="2" key="1">
    <citation type="submission" date="2016-05" db="EMBL/GenBank/DDBJ databases">
        <authorList>
            <person name="Lavstsen T."/>
            <person name="Jespersen J.S."/>
        </authorList>
    </citation>
    <scope>NUCLEOTIDE SEQUENCE [LARGE SCALE GENOMIC DNA]</scope>
</reference>
<dbReference type="GeneID" id="39871268"/>
<gene>
    <name evidence="3" type="primary">PmUG01_13055100</name>
    <name evidence="2" type="ORF">PMALA_028020</name>
    <name evidence="3" type="ORF">PMUG01_13055100</name>
</gene>
<dbReference type="OMA" id="ICKCKNE"/>
<evidence type="ECO:0000256" key="1">
    <source>
        <dbReference type="SAM" id="SignalP"/>
    </source>
</evidence>
<dbReference type="RefSeq" id="XP_028863934.1">
    <property type="nucleotide sequence ID" value="XM_029007557.1"/>
</dbReference>
<name>A0A1A8WAB8_PLAMA</name>
<dbReference type="KEGG" id="pmal:PMUG01_13055100"/>
<keyword evidence="5" id="KW-1185">Reference proteome</keyword>
<dbReference type="EMBL" id="LT594634">
    <property type="protein sequence ID" value="SCP02904.1"/>
    <property type="molecule type" value="Genomic_DNA"/>
</dbReference>
<dbReference type="Proteomes" id="UP000219813">
    <property type="component" value="Chromosome 13"/>
</dbReference>
<feature type="signal peptide" evidence="1">
    <location>
        <begin position="1"/>
        <end position="22"/>
    </location>
</feature>
<dbReference type="OrthoDB" id="286301at2759"/>
<proteinExistence type="predicted"/>
<evidence type="ECO:0000313" key="2">
    <source>
        <dbReference type="EMBL" id="SBS89957.1"/>
    </source>
</evidence>
<feature type="chain" id="PRO_5015059690" evidence="1">
    <location>
        <begin position="23"/>
        <end position="351"/>
    </location>
</feature>
<dbReference type="EMBL" id="FLQW01001509">
    <property type="protein sequence ID" value="SBS89957.1"/>
    <property type="molecule type" value="Genomic_DNA"/>
</dbReference>
<accession>A0A1A8WAB8</accession>
<evidence type="ECO:0000313" key="4">
    <source>
        <dbReference type="Proteomes" id="UP000078597"/>
    </source>
</evidence>
<dbReference type="SUPFAM" id="SSF57196">
    <property type="entry name" value="EGF/Laminin"/>
    <property type="match status" value="1"/>
</dbReference>
<reference evidence="4" key="2">
    <citation type="submission" date="2016-05" db="EMBL/GenBank/DDBJ databases">
        <authorList>
            <person name="Naeem Raeece"/>
        </authorList>
    </citation>
    <scope>NUCLEOTIDE SEQUENCE [LARGE SCALE GENOMIC DNA]</scope>
</reference>
<evidence type="ECO:0000313" key="5">
    <source>
        <dbReference type="Proteomes" id="UP000219813"/>
    </source>
</evidence>
<organism evidence="2 4">
    <name type="scientific">Plasmodium malariae</name>
    <dbReference type="NCBI Taxonomy" id="5858"/>
    <lineage>
        <taxon>Eukaryota</taxon>
        <taxon>Sar</taxon>
        <taxon>Alveolata</taxon>
        <taxon>Apicomplexa</taxon>
        <taxon>Aconoidasida</taxon>
        <taxon>Haemosporida</taxon>
        <taxon>Plasmodiidae</taxon>
        <taxon>Plasmodium</taxon>
        <taxon>Plasmodium (Plasmodium)</taxon>
    </lineage>
</organism>
<evidence type="ECO:0000313" key="3">
    <source>
        <dbReference type="EMBL" id="SCP02904.1"/>
    </source>
</evidence>
<dbReference type="VEuPathDB" id="PlasmoDB:PmUG01_13055100"/>
<protein>
    <submittedName>
        <fullName evidence="2">Uncharacterized protein</fullName>
    </submittedName>
</protein>